<dbReference type="Pfam" id="PF13472">
    <property type="entry name" value="Lipase_GDSL_2"/>
    <property type="match status" value="1"/>
</dbReference>
<name>A0A930DPA8_9FIRM</name>
<dbReference type="PANTHER" id="PTHR30383:SF29">
    <property type="entry name" value="SGNH HYDROLASE-TYPE ESTERASE DOMAIN-CONTAINING PROTEIN"/>
    <property type="match status" value="1"/>
</dbReference>
<evidence type="ECO:0000313" key="2">
    <source>
        <dbReference type="EMBL" id="MBF1283797.1"/>
    </source>
</evidence>
<dbReference type="InterPro" id="IPR013830">
    <property type="entry name" value="SGNH_hydro"/>
</dbReference>
<protein>
    <submittedName>
        <fullName evidence="2">Lipolytic enzyme, G-D-S-L</fullName>
    </submittedName>
</protein>
<reference evidence="2" key="1">
    <citation type="submission" date="2020-04" db="EMBL/GenBank/DDBJ databases">
        <title>Deep metagenomics examines the oral microbiome during advanced dental caries in children, revealing novel taxa and co-occurrences with host molecules.</title>
        <authorList>
            <person name="Baker J.L."/>
            <person name="Morton J.T."/>
            <person name="Dinis M."/>
            <person name="Alvarez R."/>
            <person name="Tran N.C."/>
            <person name="Knight R."/>
            <person name="Edlund A."/>
        </authorList>
    </citation>
    <scope>NUCLEOTIDE SEQUENCE</scope>
    <source>
        <strain evidence="2">JCVI_24_bin.2</strain>
    </source>
</reference>
<evidence type="ECO:0000313" key="3">
    <source>
        <dbReference type="Proteomes" id="UP000709351"/>
    </source>
</evidence>
<dbReference type="SUPFAM" id="SSF52266">
    <property type="entry name" value="SGNH hydrolase"/>
    <property type="match status" value="1"/>
</dbReference>
<evidence type="ECO:0000259" key="1">
    <source>
        <dbReference type="Pfam" id="PF13472"/>
    </source>
</evidence>
<gene>
    <name evidence="2" type="ORF">HXM93_04600</name>
</gene>
<comment type="caution">
    <text evidence="2">The sequence shown here is derived from an EMBL/GenBank/DDBJ whole genome shotgun (WGS) entry which is preliminary data.</text>
</comment>
<organism evidence="2 3">
    <name type="scientific">Oribacterium parvum</name>
    <dbReference type="NCBI Taxonomy" id="1501329"/>
    <lineage>
        <taxon>Bacteria</taxon>
        <taxon>Bacillati</taxon>
        <taxon>Bacillota</taxon>
        <taxon>Clostridia</taxon>
        <taxon>Lachnospirales</taxon>
        <taxon>Lachnospiraceae</taxon>
        <taxon>Oribacterium</taxon>
    </lineage>
</organism>
<dbReference type="AlphaFoldDB" id="A0A930DPA8"/>
<dbReference type="PANTHER" id="PTHR30383">
    <property type="entry name" value="THIOESTERASE 1/PROTEASE 1/LYSOPHOSPHOLIPASE L1"/>
    <property type="match status" value="1"/>
</dbReference>
<dbReference type="InterPro" id="IPR051532">
    <property type="entry name" value="Ester_Hydrolysis_Enzymes"/>
</dbReference>
<sequence>MEEEKIIVCFGDSNTHGYNNKTGGRFDKNTRWPMVLQSLLGEEYLIREEGLSGRTTVFDDPLHESLSGVDVIRPILLTHEPVSLLIIMLGTNDVKERFSATPENISRGLDRLIKKAQDAEEAFFKSKPNILVIAPYPIDDEYRDTAIGNDMGEGCAEKSRKLPELYKTIAEQNHCHFLSATDIPGMENYPYDYMHLSPKAHRALAEALAQRMKDYLS</sequence>
<dbReference type="EMBL" id="JABZRD010000249">
    <property type="protein sequence ID" value="MBF1283797.1"/>
    <property type="molecule type" value="Genomic_DNA"/>
</dbReference>
<dbReference type="Gene3D" id="3.40.50.1110">
    <property type="entry name" value="SGNH hydrolase"/>
    <property type="match status" value="1"/>
</dbReference>
<feature type="domain" description="SGNH hydrolase-type esterase" evidence="1">
    <location>
        <begin position="9"/>
        <end position="203"/>
    </location>
</feature>
<dbReference type="InterPro" id="IPR036514">
    <property type="entry name" value="SGNH_hydro_sf"/>
</dbReference>
<dbReference type="Proteomes" id="UP000709351">
    <property type="component" value="Unassembled WGS sequence"/>
</dbReference>
<proteinExistence type="predicted"/>
<accession>A0A930DPA8</accession>